<evidence type="ECO:0000256" key="3">
    <source>
        <dbReference type="ARBA" id="ARBA00022980"/>
    </source>
</evidence>
<feature type="compositionally biased region" description="Low complexity" evidence="5">
    <location>
        <begin position="1179"/>
        <end position="1189"/>
    </location>
</feature>
<dbReference type="InterPro" id="IPR036322">
    <property type="entry name" value="WD40_repeat_dom_sf"/>
</dbReference>
<dbReference type="GO" id="GO:0042393">
    <property type="term" value="F:histone binding"/>
    <property type="evidence" value="ECO:0007669"/>
    <property type="project" value="TreeGrafter"/>
</dbReference>
<dbReference type="PROSITE" id="PS50294">
    <property type="entry name" value="WD_REPEATS_REGION"/>
    <property type="match status" value="2"/>
</dbReference>
<feature type="region of interest" description="Disordered" evidence="5">
    <location>
        <begin position="1165"/>
        <end position="1189"/>
    </location>
</feature>
<feature type="repeat" description="WD" evidence="4">
    <location>
        <begin position="1200"/>
        <end position="1239"/>
    </location>
</feature>
<dbReference type="SUPFAM" id="SSF50998">
    <property type="entry name" value="Quinoprotein alcohol dehydrogenase-like"/>
    <property type="match status" value="1"/>
</dbReference>
<keyword evidence="3" id="KW-0687">Ribonucleoprotein</keyword>
<name>A0A422NPQ0_TRYRA</name>
<dbReference type="VEuPathDB" id="TriTrypDB:TRSC58_06613"/>
<feature type="repeat" description="WD" evidence="4">
    <location>
        <begin position="364"/>
        <end position="394"/>
    </location>
</feature>
<keyword evidence="2" id="KW-0677">Repeat</keyword>
<sequence length="1391" mass="153373">MNNDNVGMPIPVSTIVVRRQCYPCVPPELLLREHAGKFYLSDLTPESLLNAVSPRVNPVLPPYLGSKGSSGGVNNDLVYALIRESVRLPPVPSDNIKELSPVAQRLKMEAEAQRRANTVPQSNIKKQLLAEDEGAFVFEEASTSHITAVEFLRMPAGRNDDSKVAEREEKKADKTLVSIYGSVPRDLKLEEGECLWGYNTGAVLLVSLRVYATDLRNRRFYEALSLPVQPSFPDYEREVNGFSPSGGSDSILSIAERQRNNLLGCGIATEERGFIRGMSKQAPHGVSLLGYHPVGGVCALVYDSHNDLAISGGMDGTLFVWDVHQQYRRALREKYMRDEDTKNMRPAQQFAAYIHTRRLTQRIPRAHNTSVSSLATYSELMISGGVDGTIKIWSCMHLAGITVHGAPPQYVEQQVFNCNGWVRDIWSSPERIVQGEDVLVTDENGSIFGFKGTTFSQEPVMQASYMEKKWLHALRRSEGHRLGSAFFETRRNSTDRRGLIQFPALAARRPSSGPPIGGLLKPATNEEDAMKLLRRGIITQALRLTRKLQIIGEEARLAVLPGSNHSARNESTSSITRIIPLEEQKLFIVLGYSPMVRFLDMTHLNVASVVVHPSLRAASGEEKGGSVQAASPGNPRGSRKGQQRKPLSNASTQKKSFLMSGNASGGGAEALRFVDVLYVTSLSYLLLLDNRNTVFVWDNVEKVFLTSWKSPVTNESGKTKTALRLLSCGTRHYKRSGNSGRGRISRELYGKAKRRGVCFHEQANNLEDNAKMEDEAGDITIPFFVVCNTGVELCDVVIETEARLEFRGHQDAIVGIFLRNSPPSSVQRIEKRPKTMLEVGDAFEKKVCGGANISSYDQKIEKNISSRTISCLNDKFKGSNSDVERDLGPESEWFKYFLRQTEAGGRIYVLSCSVDGDTCFWGSSFEPLSVYHHGSVSEKNFEFCTTVLHEPFPRDGVASPFGAPPCTIKKKNGVGNEVESGGNDVTAFYYYTRWNLAVTGHDDGSIRYWPCGNEVATCVWHKGLHSNTVSGLVAARIVEQEDQLGTLARIGGSVVKALIAREPDELLASVSFDGYLAVWEYPEQAKAKPHGRTRISFNELICLAFDEINELFIVGDSAGTVSSWHARGLEPRCSVPSRPPSPWRPSATALKLSAADARVFGPAPNTATWSSRHRGGGISSSSSGGVTLGSSLTQEKGKARLGHTEAVTALVVDGNFVFSGGEDGRVFLWDLRIGVLLREYILLHDTDEIAQHCRKVKSAATMQSSSRDSTKINSRSTEDIIVSPGRAVKLYSENVTAFALLKRRNGDLLVATREGWLYHFGQSCTYPRSTYKHSSSVRCMCVLHDGCAEDNTDLDDDESHPSKEVLAFELVIGDDEGNMAVIREPHFNPTL</sequence>
<dbReference type="SUPFAM" id="SSF101908">
    <property type="entry name" value="Putative isomerase YbhE"/>
    <property type="match status" value="1"/>
</dbReference>
<dbReference type="EMBL" id="MKGL01000085">
    <property type="protein sequence ID" value="RNF07490.1"/>
    <property type="molecule type" value="Genomic_DNA"/>
</dbReference>
<keyword evidence="3" id="KW-0689">Ribosomal protein</keyword>
<evidence type="ECO:0000256" key="5">
    <source>
        <dbReference type="SAM" id="MobiDB-lite"/>
    </source>
</evidence>
<protein>
    <submittedName>
        <fullName evidence="6">Uncharacterized protein</fullName>
    </submittedName>
</protein>
<dbReference type="SUPFAM" id="SSF50978">
    <property type="entry name" value="WD40 repeat-like"/>
    <property type="match status" value="1"/>
</dbReference>
<feature type="compositionally biased region" description="Polar residues" evidence="5">
    <location>
        <begin position="645"/>
        <end position="659"/>
    </location>
</feature>
<dbReference type="Gene3D" id="2.130.10.10">
    <property type="entry name" value="YVTN repeat-like/Quinoprotein amine dehydrogenase"/>
    <property type="match status" value="3"/>
</dbReference>
<dbReference type="InterPro" id="IPR015943">
    <property type="entry name" value="WD40/YVTN_repeat-like_dom_sf"/>
</dbReference>
<proteinExistence type="predicted"/>
<keyword evidence="1 4" id="KW-0853">WD repeat</keyword>
<dbReference type="PROSITE" id="PS50082">
    <property type="entry name" value="WD_REPEATS_2"/>
    <property type="match status" value="3"/>
</dbReference>
<evidence type="ECO:0000313" key="7">
    <source>
        <dbReference type="Proteomes" id="UP000283634"/>
    </source>
</evidence>
<dbReference type="OrthoDB" id="674604at2759"/>
<dbReference type="PANTHER" id="PTHR22847">
    <property type="entry name" value="WD40 REPEAT PROTEIN"/>
    <property type="match status" value="1"/>
</dbReference>
<feature type="region of interest" description="Disordered" evidence="5">
    <location>
        <begin position="620"/>
        <end position="659"/>
    </location>
</feature>
<dbReference type="GO" id="GO:0048188">
    <property type="term" value="C:Set1C/COMPASS complex"/>
    <property type="evidence" value="ECO:0007669"/>
    <property type="project" value="TreeGrafter"/>
</dbReference>
<evidence type="ECO:0000256" key="1">
    <source>
        <dbReference type="ARBA" id="ARBA00022574"/>
    </source>
</evidence>
<dbReference type="InterPro" id="IPR001680">
    <property type="entry name" value="WD40_rpt"/>
</dbReference>
<dbReference type="OMA" id="RNTVFVW"/>
<dbReference type="PANTHER" id="PTHR22847:SF637">
    <property type="entry name" value="WD REPEAT DOMAIN 5B"/>
    <property type="match status" value="1"/>
</dbReference>
<dbReference type="Proteomes" id="UP000283634">
    <property type="component" value="Unassembled WGS sequence"/>
</dbReference>
<dbReference type="InterPro" id="IPR019775">
    <property type="entry name" value="WD40_repeat_CS"/>
</dbReference>
<evidence type="ECO:0000256" key="4">
    <source>
        <dbReference type="PROSITE-ProRule" id="PRU00221"/>
    </source>
</evidence>
<evidence type="ECO:0000313" key="6">
    <source>
        <dbReference type="EMBL" id="RNF07490.1"/>
    </source>
</evidence>
<comment type="caution">
    <text evidence="6">The sequence shown here is derived from an EMBL/GenBank/DDBJ whole genome shotgun (WGS) entry which is preliminary data.</text>
</comment>
<dbReference type="SMART" id="SM00320">
    <property type="entry name" value="WD40"/>
    <property type="match status" value="7"/>
</dbReference>
<keyword evidence="7" id="KW-1185">Reference proteome</keyword>
<dbReference type="InterPro" id="IPR011047">
    <property type="entry name" value="Quinoprotein_ADH-like_sf"/>
</dbReference>
<dbReference type="GeneID" id="40327279"/>
<evidence type="ECO:0000256" key="2">
    <source>
        <dbReference type="ARBA" id="ARBA00022737"/>
    </source>
</evidence>
<gene>
    <name evidence="6" type="ORF">TraAM80_03346</name>
</gene>
<organism evidence="6 7">
    <name type="scientific">Trypanosoma rangeli</name>
    <dbReference type="NCBI Taxonomy" id="5698"/>
    <lineage>
        <taxon>Eukaryota</taxon>
        <taxon>Discoba</taxon>
        <taxon>Euglenozoa</taxon>
        <taxon>Kinetoplastea</taxon>
        <taxon>Metakinetoplastina</taxon>
        <taxon>Trypanosomatida</taxon>
        <taxon>Trypanosomatidae</taxon>
        <taxon>Trypanosoma</taxon>
        <taxon>Herpetosoma</taxon>
    </lineage>
</organism>
<dbReference type="RefSeq" id="XP_029239853.1">
    <property type="nucleotide sequence ID" value="XM_029380321.1"/>
</dbReference>
<feature type="repeat" description="WD" evidence="4">
    <location>
        <begin position="297"/>
        <end position="323"/>
    </location>
</feature>
<accession>A0A422NPQ0</accession>
<dbReference type="PROSITE" id="PS00678">
    <property type="entry name" value="WD_REPEATS_1"/>
    <property type="match status" value="2"/>
</dbReference>
<dbReference type="GO" id="GO:0005840">
    <property type="term" value="C:ribosome"/>
    <property type="evidence" value="ECO:0007669"/>
    <property type="project" value="UniProtKB-KW"/>
</dbReference>
<reference evidence="6 7" key="1">
    <citation type="journal article" date="2018" name="BMC Genomics">
        <title>Genomic comparison of Trypanosoma conorhini and Trypanosoma rangeli to Trypanosoma cruzi strains of high and low virulence.</title>
        <authorList>
            <person name="Bradwell K.R."/>
            <person name="Koparde V.N."/>
            <person name="Matveyev A.V."/>
            <person name="Serrano M.G."/>
            <person name="Alves J.M."/>
            <person name="Parikh H."/>
            <person name="Huang B."/>
            <person name="Lee V."/>
            <person name="Espinosa-Alvarez O."/>
            <person name="Ortiz P.A."/>
            <person name="Costa-Martins A.G."/>
            <person name="Teixeira M.M."/>
            <person name="Buck G.A."/>
        </authorList>
    </citation>
    <scope>NUCLEOTIDE SEQUENCE [LARGE SCALE GENOMIC DNA]</scope>
    <source>
        <strain evidence="6 7">AM80</strain>
    </source>
</reference>
<dbReference type="Pfam" id="PF00400">
    <property type="entry name" value="WD40"/>
    <property type="match status" value="3"/>
</dbReference>